<dbReference type="Proteomes" id="UP000281553">
    <property type="component" value="Unassembled WGS sequence"/>
</dbReference>
<organism evidence="1 2">
    <name type="scientific">Dibothriocephalus latus</name>
    <name type="common">Fish tapeworm</name>
    <name type="synonym">Diphyllobothrium latum</name>
    <dbReference type="NCBI Taxonomy" id="60516"/>
    <lineage>
        <taxon>Eukaryota</taxon>
        <taxon>Metazoa</taxon>
        <taxon>Spiralia</taxon>
        <taxon>Lophotrochozoa</taxon>
        <taxon>Platyhelminthes</taxon>
        <taxon>Cestoda</taxon>
        <taxon>Eucestoda</taxon>
        <taxon>Diphyllobothriidea</taxon>
        <taxon>Diphyllobothriidae</taxon>
        <taxon>Dibothriocephalus</taxon>
    </lineage>
</organism>
<gene>
    <name evidence="1" type="ORF">DILT_LOCUS1616</name>
</gene>
<dbReference type="EMBL" id="UYRU01012165">
    <property type="protein sequence ID" value="VDK47739.1"/>
    <property type="molecule type" value="Genomic_DNA"/>
</dbReference>
<reference evidence="1 2" key="1">
    <citation type="submission" date="2018-11" db="EMBL/GenBank/DDBJ databases">
        <authorList>
            <consortium name="Pathogen Informatics"/>
        </authorList>
    </citation>
    <scope>NUCLEOTIDE SEQUENCE [LARGE SCALE GENOMIC DNA]</scope>
</reference>
<protein>
    <submittedName>
        <fullName evidence="1">Uncharacterized protein</fullName>
    </submittedName>
</protein>
<proteinExistence type="predicted"/>
<evidence type="ECO:0000313" key="1">
    <source>
        <dbReference type="EMBL" id="VDK47739.1"/>
    </source>
</evidence>
<evidence type="ECO:0000313" key="2">
    <source>
        <dbReference type="Proteomes" id="UP000281553"/>
    </source>
</evidence>
<dbReference type="AlphaFoldDB" id="A0A3P6QGF3"/>
<accession>A0A3P6QGF3</accession>
<keyword evidence="2" id="KW-1185">Reference proteome</keyword>
<sequence length="168" mass="19205">MMVSAASAVAMAIRLTYLNLKANEGVLPSDADLFQPLVDEPVDVPVLPNVTFKFSRDGDTYFDYYDFYFFSLNPRVTIGPFDHVQAPYDEIFRLSSVVVWPLTHLVDVIPKVWPNGSNGPKRNYCLQTGCDEYNYDAFGAEDLIAINLTHCEKISQHFNYPRKLQDRR</sequence>
<name>A0A3P6QGF3_DIBLA</name>